<keyword evidence="2" id="KW-1185">Reference proteome</keyword>
<evidence type="ECO:0000313" key="1">
    <source>
        <dbReference type="EMBL" id="QTA89135.1"/>
    </source>
</evidence>
<protein>
    <submittedName>
        <fullName evidence="1">Uncharacterized protein</fullName>
    </submittedName>
</protein>
<organism evidence="1 2">
    <name type="scientific">Desulfonema magnum</name>
    <dbReference type="NCBI Taxonomy" id="45655"/>
    <lineage>
        <taxon>Bacteria</taxon>
        <taxon>Pseudomonadati</taxon>
        <taxon>Thermodesulfobacteriota</taxon>
        <taxon>Desulfobacteria</taxon>
        <taxon>Desulfobacterales</taxon>
        <taxon>Desulfococcaceae</taxon>
        <taxon>Desulfonema</taxon>
    </lineage>
</organism>
<name>A0A975BPC3_9BACT</name>
<dbReference type="AlphaFoldDB" id="A0A975BPC3"/>
<proteinExistence type="predicted"/>
<dbReference type="EMBL" id="CP061800">
    <property type="protein sequence ID" value="QTA89135.1"/>
    <property type="molecule type" value="Genomic_DNA"/>
</dbReference>
<gene>
    <name evidence="1" type="ORF">dnm_051830</name>
</gene>
<dbReference type="Proteomes" id="UP000663722">
    <property type="component" value="Chromosome"/>
</dbReference>
<dbReference type="KEGG" id="dmm:dnm_051830"/>
<evidence type="ECO:0000313" key="2">
    <source>
        <dbReference type="Proteomes" id="UP000663722"/>
    </source>
</evidence>
<sequence length="42" mass="4902">MTEKKLDDRMSGERKIGRILKGEYCPCEREMSETVGVPEDKR</sequence>
<accession>A0A975BPC3</accession>
<reference evidence="1" key="1">
    <citation type="journal article" date="2021" name="Microb. Physiol.">
        <title>Proteogenomic Insights into the Physiology of Marine, Sulfate-Reducing, Filamentous Desulfonema limicola and Desulfonema magnum.</title>
        <authorList>
            <person name="Schnaars V."/>
            <person name="Wohlbrand L."/>
            <person name="Scheve S."/>
            <person name="Hinrichs C."/>
            <person name="Reinhardt R."/>
            <person name="Rabus R."/>
        </authorList>
    </citation>
    <scope>NUCLEOTIDE SEQUENCE</scope>
    <source>
        <strain evidence="1">4be13</strain>
    </source>
</reference>